<gene>
    <name evidence="2" type="ORF">HPS55_10845</name>
</gene>
<sequence>MKQYMGYFSQIVWGTMFLLWIVFTWVKDYESPITLSVLIAVMLCAVIRIIFRIRKNLPPEKPRIPLTDNNCAVIMFTLGLGNVMGYDNADYNYLAIVAVAAVIMDIFRRMAKDDII</sequence>
<keyword evidence="1" id="KW-0472">Membrane</keyword>
<keyword evidence="1" id="KW-0812">Transmembrane</keyword>
<evidence type="ECO:0000256" key="1">
    <source>
        <dbReference type="SAM" id="Phobius"/>
    </source>
</evidence>
<keyword evidence="3" id="KW-1185">Reference proteome</keyword>
<dbReference type="EMBL" id="JABKKE010000018">
    <property type="protein sequence ID" value="NPE14811.1"/>
    <property type="molecule type" value="Genomic_DNA"/>
</dbReference>
<evidence type="ECO:0000313" key="3">
    <source>
        <dbReference type="Proteomes" id="UP001193734"/>
    </source>
</evidence>
<protein>
    <submittedName>
        <fullName evidence="2">Uncharacterized protein</fullName>
    </submittedName>
</protein>
<feature type="transmembrane region" description="Helical" evidence="1">
    <location>
        <begin position="7"/>
        <end position="26"/>
    </location>
</feature>
<name>A0ABX2AXH1_9BACT</name>
<organism evidence="2 3">
    <name type="scientific">Xylanibacter rodentium</name>
    <dbReference type="NCBI Taxonomy" id="2736289"/>
    <lineage>
        <taxon>Bacteria</taxon>
        <taxon>Pseudomonadati</taxon>
        <taxon>Bacteroidota</taxon>
        <taxon>Bacteroidia</taxon>
        <taxon>Bacteroidales</taxon>
        <taxon>Prevotellaceae</taxon>
        <taxon>Xylanibacter</taxon>
    </lineage>
</organism>
<dbReference type="Proteomes" id="UP001193734">
    <property type="component" value="Unassembled WGS sequence"/>
</dbReference>
<proteinExistence type="predicted"/>
<reference evidence="2 3" key="1">
    <citation type="submission" date="2020-05" db="EMBL/GenBank/DDBJ databases">
        <title>Distinct polysaccharide utilization as determinants for interspecies competition between intestinal Prevotella spp.</title>
        <authorList>
            <person name="Galvez E.J.C."/>
            <person name="Iljazovic A."/>
            <person name="Strowig T."/>
        </authorList>
    </citation>
    <scope>NUCLEOTIDE SEQUENCE [LARGE SCALE GENOMIC DNA]</scope>
    <source>
        <strain evidence="2 3">PROD</strain>
    </source>
</reference>
<dbReference type="GeneID" id="82158261"/>
<keyword evidence="1" id="KW-1133">Transmembrane helix</keyword>
<dbReference type="RefSeq" id="WP_172177173.1">
    <property type="nucleotide sequence ID" value="NZ_CASGIA010000012.1"/>
</dbReference>
<accession>A0ABX2AXH1</accession>
<evidence type="ECO:0000313" key="2">
    <source>
        <dbReference type="EMBL" id="NPE14811.1"/>
    </source>
</evidence>
<comment type="caution">
    <text evidence="2">The sequence shown here is derived from an EMBL/GenBank/DDBJ whole genome shotgun (WGS) entry which is preliminary data.</text>
</comment>
<feature type="transmembrane region" description="Helical" evidence="1">
    <location>
        <begin position="32"/>
        <end position="51"/>
    </location>
</feature>